<sequence length="132" mass="14839">MKHAEQEGPHKHHYLWLTLAVQQHISRTMRYTKDRFPASLIPISDPRFNVITKHVLEVSRSHVMSLDVEMEDERRGTGGWGNEIDPPGGGKATYQNGQPLVDVLAGKRILFVLLPNHRWALAVNAGGGQQNN</sequence>
<name>A0A9E7JZD1_9LILI</name>
<proteinExistence type="predicted"/>
<protein>
    <submittedName>
        <fullName evidence="1">Uncharacterized protein</fullName>
    </submittedName>
</protein>
<dbReference type="Proteomes" id="UP001055439">
    <property type="component" value="Chromosome 4"/>
</dbReference>
<gene>
    <name evidence="1" type="ORF">MUK42_26817</name>
</gene>
<evidence type="ECO:0000313" key="1">
    <source>
        <dbReference type="EMBL" id="URD98923.1"/>
    </source>
</evidence>
<keyword evidence="2" id="KW-1185">Reference proteome</keyword>
<dbReference type="EMBL" id="CP097506">
    <property type="protein sequence ID" value="URD98923.1"/>
    <property type="molecule type" value="Genomic_DNA"/>
</dbReference>
<accession>A0A9E7JZD1</accession>
<organism evidence="1 2">
    <name type="scientific">Musa troglodytarum</name>
    <name type="common">fe'i banana</name>
    <dbReference type="NCBI Taxonomy" id="320322"/>
    <lineage>
        <taxon>Eukaryota</taxon>
        <taxon>Viridiplantae</taxon>
        <taxon>Streptophyta</taxon>
        <taxon>Embryophyta</taxon>
        <taxon>Tracheophyta</taxon>
        <taxon>Spermatophyta</taxon>
        <taxon>Magnoliopsida</taxon>
        <taxon>Liliopsida</taxon>
        <taxon>Zingiberales</taxon>
        <taxon>Musaceae</taxon>
        <taxon>Musa</taxon>
    </lineage>
</organism>
<dbReference type="AlphaFoldDB" id="A0A9E7JZD1"/>
<reference evidence="1" key="1">
    <citation type="submission" date="2022-05" db="EMBL/GenBank/DDBJ databases">
        <title>The Musa troglodytarum L. genome provides insights into the mechanism of non-climacteric behaviour and enrichment of carotenoids.</title>
        <authorList>
            <person name="Wang J."/>
        </authorList>
    </citation>
    <scope>NUCLEOTIDE SEQUENCE</scope>
    <source>
        <tissue evidence="1">Leaf</tissue>
    </source>
</reference>
<evidence type="ECO:0000313" key="2">
    <source>
        <dbReference type="Proteomes" id="UP001055439"/>
    </source>
</evidence>